<dbReference type="PANTHER" id="PTHR10091:SF6">
    <property type="entry name" value="1-EPIMERASE, PUTATIVE (AFU_ORTHOLOGUE AFUA_3G13240)-RELATED"/>
    <property type="match status" value="1"/>
</dbReference>
<dbReference type="GO" id="GO:0006006">
    <property type="term" value="P:glucose metabolic process"/>
    <property type="evidence" value="ECO:0007669"/>
    <property type="project" value="TreeGrafter"/>
</dbReference>
<dbReference type="PANTHER" id="PTHR10091">
    <property type="entry name" value="ALDOSE-1-EPIMERASE"/>
    <property type="match status" value="1"/>
</dbReference>
<dbReference type="OrthoDB" id="274691at2759"/>
<dbReference type="STRING" id="1141098.A0A1Y2E8B5"/>
<dbReference type="InterPro" id="IPR011013">
    <property type="entry name" value="Gal_mutarotase_sf_dom"/>
</dbReference>
<dbReference type="EMBL" id="MCFJ01000004">
    <property type="protein sequence ID" value="ORY67811.1"/>
    <property type="molecule type" value="Genomic_DNA"/>
</dbReference>
<accession>A0A1Y2E8B5</accession>
<dbReference type="Proteomes" id="UP000193689">
    <property type="component" value="Unassembled WGS sequence"/>
</dbReference>
<dbReference type="GO" id="GO:0033499">
    <property type="term" value="P:galactose catabolic process via UDP-galactose, Leloir pathway"/>
    <property type="evidence" value="ECO:0007669"/>
    <property type="project" value="TreeGrafter"/>
</dbReference>
<dbReference type="InParanoid" id="A0A1Y2E8B5"/>
<protein>
    <submittedName>
        <fullName evidence="1">Aldose 1-epimerase family protein</fullName>
    </submittedName>
</protein>
<dbReference type="InterPro" id="IPR008183">
    <property type="entry name" value="Aldose_1/G6P_1-epimerase"/>
</dbReference>
<organism evidence="1 2">
    <name type="scientific">Pseudomassariella vexata</name>
    <dbReference type="NCBI Taxonomy" id="1141098"/>
    <lineage>
        <taxon>Eukaryota</taxon>
        <taxon>Fungi</taxon>
        <taxon>Dikarya</taxon>
        <taxon>Ascomycota</taxon>
        <taxon>Pezizomycotina</taxon>
        <taxon>Sordariomycetes</taxon>
        <taxon>Xylariomycetidae</taxon>
        <taxon>Amphisphaeriales</taxon>
        <taxon>Pseudomassariaceae</taxon>
        <taxon>Pseudomassariella</taxon>
    </lineage>
</organism>
<dbReference type="GeneID" id="63778891"/>
<proteinExistence type="predicted"/>
<dbReference type="InterPro" id="IPR014718">
    <property type="entry name" value="GH-type_carb-bd"/>
</dbReference>
<dbReference type="GO" id="GO:0030246">
    <property type="term" value="F:carbohydrate binding"/>
    <property type="evidence" value="ECO:0007669"/>
    <property type="project" value="InterPro"/>
</dbReference>
<gene>
    <name evidence="1" type="ORF">BCR38DRAFT_464842</name>
</gene>
<sequence>MVGLAKLSTRLLAATKAIWRGGSPFTAVTAMWPTNDEGKYVIEAEGIRLAFTNQGAALANLFMKDANGQEIDIALGLDHADLYAETDLNPYLNGIIGRYAGYMSGAGYEADGTKHQVRANAHDGTAIHNGGAGGWGRSNWEVPYHADNSILFVMFDRQRNGFPGLFVGCITHTVTPYEWHISYGVTPLLMPGGPLNMGQQVFFNLDGLGTKNENGTTNSTVLDHKLHLPLSGLRFGVNEQGIPTGDLLSNKKGGEHDFWSEARQIGDGITQNLTAGAVASLYDETFMLSHRHLEDGRSKKEKPAAILSSARSGITMELYTDQDALHVHTWDDKKDGPLKVKHTQGEGDVPNHGAISLEQGDWPNGVNHPEWLNRKTLWGNKDIYTGYVAYKFKVDRKG</sequence>
<name>A0A1Y2E8B5_9PEZI</name>
<evidence type="ECO:0000313" key="2">
    <source>
        <dbReference type="Proteomes" id="UP000193689"/>
    </source>
</evidence>
<keyword evidence="2" id="KW-1185">Reference proteome</keyword>
<evidence type="ECO:0000313" key="1">
    <source>
        <dbReference type="EMBL" id="ORY67811.1"/>
    </source>
</evidence>
<dbReference type="SUPFAM" id="SSF74650">
    <property type="entry name" value="Galactose mutarotase-like"/>
    <property type="match status" value="1"/>
</dbReference>
<reference evidence="1 2" key="1">
    <citation type="submission" date="2016-07" db="EMBL/GenBank/DDBJ databases">
        <title>Pervasive Adenine N6-methylation of Active Genes in Fungi.</title>
        <authorList>
            <consortium name="DOE Joint Genome Institute"/>
            <person name="Mondo S.J."/>
            <person name="Dannebaum R.O."/>
            <person name="Kuo R.C."/>
            <person name="Labutti K."/>
            <person name="Haridas S."/>
            <person name="Kuo A."/>
            <person name="Salamov A."/>
            <person name="Ahrendt S.R."/>
            <person name="Lipzen A."/>
            <person name="Sullivan W."/>
            <person name="Andreopoulos W.B."/>
            <person name="Clum A."/>
            <person name="Lindquist E."/>
            <person name="Daum C."/>
            <person name="Ramamoorthy G.K."/>
            <person name="Gryganskyi A."/>
            <person name="Culley D."/>
            <person name="Magnuson J.K."/>
            <person name="James T.Y."/>
            <person name="O'Malley M.A."/>
            <person name="Stajich J.E."/>
            <person name="Spatafora J.W."/>
            <person name="Visel A."/>
            <person name="Grigoriev I.V."/>
        </authorList>
    </citation>
    <scope>NUCLEOTIDE SEQUENCE [LARGE SCALE GENOMIC DNA]</scope>
    <source>
        <strain evidence="1 2">CBS 129021</strain>
    </source>
</reference>
<dbReference type="RefSeq" id="XP_040718435.1">
    <property type="nucleotide sequence ID" value="XM_040862679.1"/>
</dbReference>
<dbReference type="AlphaFoldDB" id="A0A1Y2E8B5"/>
<dbReference type="GO" id="GO:0004034">
    <property type="term" value="F:aldose 1-epimerase activity"/>
    <property type="evidence" value="ECO:0007669"/>
    <property type="project" value="TreeGrafter"/>
</dbReference>
<comment type="caution">
    <text evidence="1">The sequence shown here is derived from an EMBL/GenBank/DDBJ whole genome shotgun (WGS) entry which is preliminary data.</text>
</comment>
<dbReference type="Pfam" id="PF01263">
    <property type="entry name" value="Aldose_epim"/>
    <property type="match status" value="1"/>
</dbReference>
<dbReference type="Gene3D" id="2.70.98.10">
    <property type="match status" value="1"/>
</dbReference>